<dbReference type="EMBL" id="JAUJLE010000365">
    <property type="protein sequence ID" value="KAK0958935.1"/>
    <property type="molecule type" value="Genomic_DNA"/>
</dbReference>
<feature type="domain" description="Phosphotyrosine protein phosphatase I" evidence="6">
    <location>
        <begin position="31"/>
        <end position="199"/>
    </location>
</feature>
<evidence type="ECO:0000256" key="1">
    <source>
        <dbReference type="ARBA" id="ARBA00011063"/>
    </source>
</evidence>
<name>A0AAN6K0G1_9PEZI</name>
<sequence>MLLRRQQQMREEHTSMDEQNQRAVGQPLRPISVLFVCLGKILTIRHSICRSPMAEGAFRHLTHFGTPQQHPLIAHIDSCGTGAYHAGDLSDTRTMSVLKDNGITDYRHQARKVRIEDFREYDCVLGMDVENVVDLRDLVKRAAKKGVLSGEEGERIHLYGEFGDKAKDEEIGDPYYGGRDGFEIAYEQVTRFGKALLRHIEVEAAKELGSSGP</sequence>
<dbReference type="GO" id="GO:0004725">
    <property type="term" value="F:protein tyrosine phosphatase activity"/>
    <property type="evidence" value="ECO:0007669"/>
    <property type="project" value="InterPro"/>
</dbReference>
<keyword evidence="8" id="KW-1185">Reference proteome</keyword>
<dbReference type="Proteomes" id="UP001175353">
    <property type="component" value="Unassembled WGS sequence"/>
</dbReference>
<dbReference type="SMART" id="SM00226">
    <property type="entry name" value="LMWPc"/>
    <property type="match status" value="1"/>
</dbReference>
<feature type="active site" description="Proton donor" evidence="4">
    <location>
        <position position="173"/>
    </location>
</feature>
<dbReference type="InterPro" id="IPR050438">
    <property type="entry name" value="LMW_PTPase"/>
</dbReference>
<dbReference type="PRINTS" id="PR00719">
    <property type="entry name" value="LMWPTPASE"/>
</dbReference>
<evidence type="ECO:0000313" key="8">
    <source>
        <dbReference type="Proteomes" id="UP001175353"/>
    </source>
</evidence>
<dbReference type="PANTHER" id="PTHR11717:SF7">
    <property type="entry name" value="LOW MOLECULAR WEIGHT PHOSPHOTYROSINE PROTEIN PHOSPHATASE"/>
    <property type="match status" value="1"/>
</dbReference>
<feature type="compositionally biased region" description="Basic and acidic residues" evidence="5">
    <location>
        <begin position="8"/>
        <end position="20"/>
    </location>
</feature>
<feature type="region of interest" description="Disordered" evidence="5">
    <location>
        <begin position="1"/>
        <end position="23"/>
    </location>
</feature>
<evidence type="ECO:0000259" key="6">
    <source>
        <dbReference type="SMART" id="SM00226"/>
    </source>
</evidence>
<gene>
    <name evidence="7" type="primary">stp1_2</name>
    <name evidence="7" type="ORF">LTR91_021095</name>
</gene>
<proteinExistence type="inferred from homology"/>
<evidence type="ECO:0000256" key="3">
    <source>
        <dbReference type="ARBA" id="ARBA00022912"/>
    </source>
</evidence>
<feature type="active site" description="Nucleophile" evidence="4">
    <location>
        <position position="37"/>
    </location>
</feature>
<dbReference type="InterPro" id="IPR017867">
    <property type="entry name" value="Tyr_phospatase_low_mol_wt"/>
</dbReference>
<comment type="similarity">
    <text evidence="1">Belongs to the low molecular weight phosphotyrosine protein phosphatase family.</text>
</comment>
<dbReference type="AlphaFoldDB" id="A0AAN6K0G1"/>
<dbReference type="CDD" id="cd16343">
    <property type="entry name" value="LMWPTP"/>
    <property type="match status" value="1"/>
</dbReference>
<dbReference type="Pfam" id="PF01451">
    <property type="entry name" value="LMWPc"/>
    <property type="match status" value="1"/>
</dbReference>
<organism evidence="7 8">
    <name type="scientific">Friedmanniomyces endolithicus</name>
    <dbReference type="NCBI Taxonomy" id="329885"/>
    <lineage>
        <taxon>Eukaryota</taxon>
        <taxon>Fungi</taxon>
        <taxon>Dikarya</taxon>
        <taxon>Ascomycota</taxon>
        <taxon>Pezizomycotina</taxon>
        <taxon>Dothideomycetes</taxon>
        <taxon>Dothideomycetidae</taxon>
        <taxon>Mycosphaerellales</taxon>
        <taxon>Teratosphaeriaceae</taxon>
        <taxon>Friedmanniomyces</taxon>
    </lineage>
</organism>
<dbReference type="InterPro" id="IPR023485">
    <property type="entry name" value="Ptyr_pPase"/>
</dbReference>
<dbReference type="PANTHER" id="PTHR11717">
    <property type="entry name" value="LOW MOLECULAR WEIGHT PROTEIN TYROSINE PHOSPHATASE"/>
    <property type="match status" value="1"/>
</dbReference>
<keyword evidence="2" id="KW-0378">Hydrolase</keyword>
<comment type="caution">
    <text evidence="7">The sequence shown here is derived from an EMBL/GenBank/DDBJ whole genome shotgun (WGS) entry which is preliminary data.</text>
</comment>
<feature type="active site" evidence="4">
    <location>
        <position position="50"/>
    </location>
</feature>
<protein>
    <submittedName>
        <fullName evidence="7">Low molecular weight phosphotyrosine protein phosphatase</fullName>
    </submittedName>
</protein>
<reference evidence="7" key="1">
    <citation type="submission" date="2023-06" db="EMBL/GenBank/DDBJ databases">
        <title>Black Yeasts Isolated from many extreme environments.</title>
        <authorList>
            <person name="Coleine C."/>
            <person name="Stajich J.E."/>
            <person name="Selbmann L."/>
        </authorList>
    </citation>
    <scope>NUCLEOTIDE SEQUENCE</scope>
    <source>
        <strain evidence="7">CCFEE 5200</strain>
    </source>
</reference>
<keyword evidence="3" id="KW-0904">Protein phosphatase</keyword>
<dbReference type="Gene3D" id="3.40.50.2300">
    <property type="match status" value="1"/>
</dbReference>
<dbReference type="SUPFAM" id="SSF52788">
    <property type="entry name" value="Phosphotyrosine protein phosphatases I"/>
    <property type="match status" value="1"/>
</dbReference>
<evidence type="ECO:0000256" key="4">
    <source>
        <dbReference type="PIRSR" id="PIRSR617867-1"/>
    </source>
</evidence>
<accession>A0AAN6K0G1</accession>
<dbReference type="InterPro" id="IPR036196">
    <property type="entry name" value="Ptyr_pPase_sf"/>
</dbReference>
<evidence type="ECO:0000313" key="7">
    <source>
        <dbReference type="EMBL" id="KAK0958935.1"/>
    </source>
</evidence>
<evidence type="ECO:0000256" key="5">
    <source>
        <dbReference type="SAM" id="MobiDB-lite"/>
    </source>
</evidence>
<evidence type="ECO:0000256" key="2">
    <source>
        <dbReference type="ARBA" id="ARBA00022801"/>
    </source>
</evidence>